<accession>A0A2M8ETA8</accession>
<feature type="transmembrane region" description="Helical" evidence="1">
    <location>
        <begin position="12"/>
        <end position="37"/>
    </location>
</feature>
<evidence type="ECO:0000313" key="2">
    <source>
        <dbReference type="EMBL" id="PJC28349.1"/>
    </source>
</evidence>
<gene>
    <name evidence="2" type="ORF">CO054_00560</name>
</gene>
<comment type="caution">
    <text evidence="2">The sequence shown here is derived from an EMBL/GenBank/DDBJ whole genome shotgun (WGS) entry which is preliminary data.</text>
</comment>
<proteinExistence type="predicted"/>
<sequence>MPNLPEKKKKKISVSLILSLSISLGLFFFLIAFVIFFNLTNVRYLQYLRGEKGEINPPEGALIPSQILNNKPKYTQQRIIVRGRVSPEPAVCEKKECPTNDPCCGCPSERDLLISDSEAVLTSKTKGVLRLLDPNGKSLCQRQKFSCEYSCQDWVKEAIYDVGGTFYAEPPPPGWKLSLEYYFKVESKNLVKTTSLGESARNVFNDIKEMFKQLTTSGSYVLP</sequence>
<name>A0A2M8ETA8_9BACT</name>
<evidence type="ECO:0000256" key="1">
    <source>
        <dbReference type="SAM" id="Phobius"/>
    </source>
</evidence>
<reference evidence="3" key="1">
    <citation type="submission" date="2017-09" db="EMBL/GenBank/DDBJ databases">
        <title>Depth-based differentiation of microbial function through sediment-hosted aquifers and enrichment of novel symbionts in the deep terrestrial subsurface.</title>
        <authorList>
            <person name="Probst A.J."/>
            <person name="Ladd B."/>
            <person name="Jarett J.K."/>
            <person name="Geller-Mcgrath D.E."/>
            <person name="Sieber C.M.K."/>
            <person name="Emerson J.B."/>
            <person name="Anantharaman K."/>
            <person name="Thomas B.C."/>
            <person name="Malmstrom R."/>
            <person name="Stieglmeier M."/>
            <person name="Klingl A."/>
            <person name="Woyke T."/>
            <person name="Ryan C.M."/>
            <person name="Banfield J.F."/>
        </authorList>
    </citation>
    <scope>NUCLEOTIDE SEQUENCE [LARGE SCALE GENOMIC DNA]</scope>
</reference>
<dbReference type="AlphaFoldDB" id="A0A2M8ETA8"/>
<keyword evidence="1" id="KW-1133">Transmembrane helix</keyword>
<dbReference type="EMBL" id="PFSF01000014">
    <property type="protein sequence ID" value="PJC28349.1"/>
    <property type="molecule type" value="Genomic_DNA"/>
</dbReference>
<organism evidence="2 3">
    <name type="scientific">Candidatus Shapirobacteria bacterium CG_4_9_14_0_2_um_filter_39_11</name>
    <dbReference type="NCBI Taxonomy" id="1974478"/>
    <lineage>
        <taxon>Bacteria</taxon>
        <taxon>Candidatus Shapironibacteriota</taxon>
    </lineage>
</organism>
<protein>
    <submittedName>
        <fullName evidence="2">Uncharacterized protein</fullName>
    </submittedName>
</protein>
<dbReference type="Proteomes" id="UP000229816">
    <property type="component" value="Unassembled WGS sequence"/>
</dbReference>
<keyword evidence="1" id="KW-0812">Transmembrane</keyword>
<keyword evidence="1" id="KW-0472">Membrane</keyword>
<evidence type="ECO:0000313" key="3">
    <source>
        <dbReference type="Proteomes" id="UP000229816"/>
    </source>
</evidence>